<comment type="caution">
    <text evidence="7">The sequence shown here is derived from an EMBL/GenBank/DDBJ whole genome shotgun (WGS) entry which is preliminary data.</text>
</comment>
<feature type="domain" description="Solute-binding protein family 3/N-terminal" evidence="6">
    <location>
        <begin position="63"/>
        <end position="288"/>
    </location>
</feature>
<evidence type="ECO:0000256" key="4">
    <source>
        <dbReference type="RuleBase" id="RU003744"/>
    </source>
</evidence>
<evidence type="ECO:0000256" key="3">
    <source>
        <dbReference type="ARBA" id="ARBA00022729"/>
    </source>
</evidence>
<dbReference type="PROSITE" id="PS01039">
    <property type="entry name" value="SBP_BACTERIAL_3"/>
    <property type="match status" value="1"/>
</dbReference>
<dbReference type="GO" id="GO:0030313">
    <property type="term" value="C:cell envelope"/>
    <property type="evidence" value="ECO:0007669"/>
    <property type="project" value="UniProtKB-SubCell"/>
</dbReference>
<gene>
    <name evidence="7" type="ORF">JZY06_08215</name>
</gene>
<dbReference type="PANTHER" id="PTHR35936">
    <property type="entry name" value="MEMBRANE-BOUND LYTIC MUREIN TRANSGLYCOSYLASE F"/>
    <property type="match status" value="1"/>
</dbReference>
<keyword evidence="8" id="KW-1185">Reference proteome</keyword>
<reference evidence="7" key="1">
    <citation type="submission" date="2021-03" db="EMBL/GenBank/DDBJ databases">
        <authorList>
            <person name="Sun Q."/>
        </authorList>
    </citation>
    <scope>NUCLEOTIDE SEQUENCE</scope>
    <source>
        <strain evidence="7">CCM 8862</strain>
    </source>
</reference>
<evidence type="ECO:0000313" key="7">
    <source>
        <dbReference type="EMBL" id="MBN9644592.1"/>
    </source>
</evidence>
<feature type="signal peptide" evidence="5">
    <location>
        <begin position="1"/>
        <end position="26"/>
    </location>
</feature>
<comment type="subcellular location">
    <subcellularLocation>
        <location evidence="1">Cell envelope</location>
    </subcellularLocation>
</comment>
<dbReference type="EMBL" id="JAFLEQ010000015">
    <property type="protein sequence ID" value="MBN9644592.1"/>
    <property type="molecule type" value="Genomic_DNA"/>
</dbReference>
<protein>
    <submittedName>
        <fullName evidence="7">ABC transporter substrate-binding protein</fullName>
    </submittedName>
</protein>
<evidence type="ECO:0000256" key="1">
    <source>
        <dbReference type="ARBA" id="ARBA00004196"/>
    </source>
</evidence>
<dbReference type="SMART" id="SM00062">
    <property type="entry name" value="PBPb"/>
    <property type="match status" value="1"/>
</dbReference>
<feature type="chain" id="PRO_5039708445" evidence="5">
    <location>
        <begin position="27"/>
        <end position="306"/>
    </location>
</feature>
<dbReference type="Proteomes" id="UP000664332">
    <property type="component" value="Unassembled WGS sequence"/>
</dbReference>
<dbReference type="SUPFAM" id="SSF53850">
    <property type="entry name" value="Periplasmic binding protein-like II"/>
    <property type="match status" value="1"/>
</dbReference>
<name>A0A939E303_9CORY</name>
<evidence type="ECO:0000256" key="5">
    <source>
        <dbReference type="SAM" id="SignalP"/>
    </source>
</evidence>
<keyword evidence="3 5" id="KW-0732">Signal</keyword>
<evidence type="ECO:0000313" key="8">
    <source>
        <dbReference type="Proteomes" id="UP000664332"/>
    </source>
</evidence>
<evidence type="ECO:0000256" key="2">
    <source>
        <dbReference type="ARBA" id="ARBA00010333"/>
    </source>
</evidence>
<comment type="similarity">
    <text evidence="2 4">Belongs to the bacterial solute-binding protein 3 family.</text>
</comment>
<organism evidence="7 8">
    <name type="scientific">Corynebacterium mendelii</name>
    <dbReference type="NCBI Taxonomy" id="2765362"/>
    <lineage>
        <taxon>Bacteria</taxon>
        <taxon>Bacillati</taxon>
        <taxon>Actinomycetota</taxon>
        <taxon>Actinomycetes</taxon>
        <taxon>Mycobacteriales</taxon>
        <taxon>Corynebacteriaceae</taxon>
        <taxon>Corynebacterium</taxon>
    </lineage>
</organism>
<dbReference type="Pfam" id="PF00497">
    <property type="entry name" value="SBP_bac_3"/>
    <property type="match status" value="1"/>
</dbReference>
<dbReference type="AlphaFoldDB" id="A0A939E303"/>
<dbReference type="PANTHER" id="PTHR35936:SF17">
    <property type="entry name" value="ARGININE-BINDING EXTRACELLULAR PROTEIN ARTP"/>
    <property type="match status" value="1"/>
</dbReference>
<dbReference type="RefSeq" id="WP_207279079.1">
    <property type="nucleotide sequence ID" value="NZ_JAFLEQ010000015.1"/>
</dbReference>
<accession>A0A939E303</accession>
<dbReference type="CDD" id="cd01004">
    <property type="entry name" value="PBP2_MidA_like"/>
    <property type="match status" value="1"/>
</dbReference>
<evidence type="ECO:0000259" key="6">
    <source>
        <dbReference type="SMART" id="SM00062"/>
    </source>
</evidence>
<proteinExistence type="inferred from homology"/>
<dbReference type="InterPro" id="IPR001638">
    <property type="entry name" value="Solute-binding_3/MltF_N"/>
</dbReference>
<dbReference type="InterPro" id="IPR018313">
    <property type="entry name" value="SBP_3_CS"/>
</dbReference>
<dbReference type="Gene3D" id="3.40.190.10">
    <property type="entry name" value="Periplasmic binding protein-like II"/>
    <property type="match status" value="2"/>
</dbReference>
<sequence>MHQSTGVFRQVLCLVATVMIAVGLSACVTNHEGGNPPGWRQVIPAANPDVMALVPADIAAKGTISIGTNPPFAPAQFKDPDGKIIGFEMDLARAAAATMGLELKINDLDFSMILPAVSAGTIDFGASGFTDNEERRKTYDFVDFLMAGIQWAAQTGHPVDPDNACGLTVAVQRNTVSDTDDVTGRNEQCIADGKPEIKKLPYDSSDAAATALVLGRADALSADSPTTAWAVERSEGKIMLTGSIFDAAPYGWPVPKDSPLADALAAALQSMINDGTYAEIMHMWGITDGLVEQANINGHPAAQPVG</sequence>